<dbReference type="Pfam" id="PF03441">
    <property type="entry name" value="FAD_binding_7"/>
    <property type="match status" value="1"/>
</dbReference>
<dbReference type="InterPro" id="IPR005101">
    <property type="entry name" value="Cryptochr/Photolyase_FAD-bd"/>
</dbReference>
<proteinExistence type="predicted"/>
<dbReference type="Proteomes" id="UP000722336">
    <property type="component" value="Unassembled WGS sequence"/>
</dbReference>
<dbReference type="PANTHER" id="PTHR11455">
    <property type="entry name" value="CRYPTOCHROME"/>
    <property type="match status" value="1"/>
</dbReference>
<comment type="caution">
    <text evidence="2">The sequence shown here is derived from an EMBL/GenBank/DDBJ whole genome shotgun (WGS) entry which is preliminary data.</text>
</comment>
<protein>
    <submittedName>
        <fullName evidence="2">DNA photolyase</fullName>
    </submittedName>
</protein>
<evidence type="ECO:0000313" key="3">
    <source>
        <dbReference type="Proteomes" id="UP000722336"/>
    </source>
</evidence>
<keyword evidence="3" id="KW-1185">Reference proteome</keyword>
<evidence type="ECO:0000259" key="1">
    <source>
        <dbReference type="Pfam" id="PF03441"/>
    </source>
</evidence>
<dbReference type="EMBL" id="JAGSPA010000005">
    <property type="protein sequence ID" value="MBV7257877.1"/>
    <property type="molecule type" value="Genomic_DNA"/>
</dbReference>
<organism evidence="2 3">
    <name type="scientific">Pacificimonas pallii</name>
    <dbReference type="NCBI Taxonomy" id="2827236"/>
    <lineage>
        <taxon>Bacteria</taxon>
        <taxon>Pseudomonadati</taxon>
        <taxon>Pseudomonadota</taxon>
        <taxon>Alphaproteobacteria</taxon>
        <taxon>Sphingomonadales</taxon>
        <taxon>Sphingosinicellaceae</taxon>
        <taxon>Pacificimonas</taxon>
    </lineage>
</organism>
<dbReference type="PANTHER" id="PTHR11455:SF9">
    <property type="entry name" value="CRYPTOCHROME CIRCADIAN CLOCK 5 ISOFORM X1"/>
    <property type="match status" value="1"/>
</dbReference>
<accession>A0ABS6SHJ2</accession>
<gene>
    <name evidence="2" type="ORF">KCG44_13915</name>
</gene>
<dbReference type="InterPro" id="IPR002081">
    <property type="entry name" value="Cryptochrome/DNA_photolyase_1"/>
</dbReference>
<name>A0ABS6SHJ2_9SPHN</name>
<sequence>MAVRHLLCADPVSGWTASRAEGLDRLDAFLPRAGRAYQADRNHDLGPGQRDATSLLSPYLARGLVDEAEVIAAALAAHGPNDAGKFISEVFWRIYFQGHLEWKPDVWRAYVETRESDLAALDLNAQRAAAYEAAIGGRTGIDAFDTWVKELIETGFLHNHTRMWFSSIWIFTLRLPWTLGADFFLRHLLDGDAASNTLNWRWTAGLHTQGKTYLATKANIRRYTSDRFAPEGLAEEAPSLEDAVQLHRRKDLALADELIHDGPFALLLHEQDTAFETLDLGGRTPDLVIGVSRAAARSSGAVSAAVTAFTEAAVDDGLRRAEKAFGCPVAVWTEDQTLGGILAKRGLSTLAVPWIGEGWLRDALREPLNAHAEALPCARLLRPLQRETWPHAKAGYFGVRKKIARLIAPHLPKDREQTLPL</sequence>
<feature type="domain" description="Cryptochrome/DNA photolyase FAD-binding" evidence="1">
    <location>
        <begin position="86"/>
        <end position="214"/>
    </location>
</feature>
<evidence type="ECO:0000313" key="2">
    <source>
        <dbReference type="EMBL" id="MBV7257877.1"/>
    </source>
</evidence>
<reference evidence="2 3" key="1">
    <citation type="submission" date="2021-04" db="EMBL/GenBank/DDBJ databases">
        <authorList>
            <person name="Pira H."/>
            <person name="Risdian C."/>
            <person name="Wink J."/>
        </authorList>
    </citation>
    <scope>NUCLEOTIDE SEQUENCE [LARGE SCALE GENOMIC DNA]</scope>
    <source>
        <strain evidence="2 3">WHA3</strain>
    </source>
</reference>